<organism evidence="2 3">
    <name type="scientific">Populus euphratica</name>
    <name type="common">Euphrates poplar</name>
    <dbReference type="NCBI Taxonomy" id="75702"/>
    <lineage>
        <taxon>Eukaryota</taxon>
        <taxon>Viridiplantae</taxon>
        <taxon>Streptophyta</taxon>
        <taxon>Embryophyta</taxon>
        <taxon>Tracheophyta</taxon>
        <taxon>Spermatophyta</taxon>
        <taxon>Magnoliopsida</taxon>
        <taxon>eudicotyledons</taxon>
        <taxon>Gunneridae</taxon>
        <taxon>Pentapetalae</taxon>
        <taxon>rosids</taxon>
        <taxon>fabids</taxon>
        <taxon>Malpighiales</taxon>
        <taxon>Salicaceae</taxon>
        <taxon>Saliceae</taxon>
        <taxon>Populus</taxon>
    </lineage>
</organism>
<dbReference type="KEGG" id="peu:105119584"/>
<feature type="compositionally biased region" description="Acidic residues" evidence="1">
    <location>
        <begin position="65"/>
        <end position="97"/>
    </location>
</feature>
<evidence type="ECO:0000256" key="1">
    <source>
        <dbReference type="SAM" id="MobiDB-lite"/>
    </source>
</evidence>
<dbReference type="AlphaFoldDB" id="A0AAJ6TR44"/>
<proteinExistence type="predicted"/>
<name>A0AAJ6TR44_POPEU</name>
<evidence type="ECO:0000313" key="2">
    <source>
        <dbReference type="Proteomes" id="UP000694918"/>
    </source>
</evidence>
<keyword evidence="2" id="KW-1185">Reference proteome</keyword>
<evidence type="ECO:0000313" key="3">
    <source>
        <dbReference type="RefSeq" id="XP_011016038.1"/>
    </source>
</evidence>
<dbReference type="GeneID" id="105119584"/>
<dbReference type="Proteomes" id="UP000694918">
    <property type="component" value="Unplaced"/>
</dbReference>
<gene>
    <name evidence="3" type="primary">LOC105119584</name>
</gene>
<feature type="region of interest" description="Disordered" evidence="1">
    <location>
        <begin position="59"/>
        <end position="97"/>
    </location>
</feature>
<protein>
    <submittedName>
        <fullName evidence="3">Calsequestrin-1-like</fullName>
    </submittedName>
</protein>
<sequence length="97" mass="10843">MGEFIKDANNVTSFDVDQSDEISQPCCVLPTQTLDDPNILVESSYYEEIGQHELLQLDINWGNKDDEEEEDDGDVDGDGDEEDDDDEDEDDCYGGDG</sequence>
<accession>A0AAJ6TR44</accession>
<reference evidence="3" key="1">
    <citation type="submission" date="2025-08" db="UniProtKB">
        <authorList>
            <consortium name="RefSeq"/>
        </authorList>
    </citation>
    <scope>IDENTIFICATION</scope>
</reference>
<dbReference type="RefSeq" id="XP_011016038.1">
    <property type="nucleotide sequence ID" value="XM_011017736.1"/>
</dbReference>